<evidence type="ECO:0000313" key="3">
    <source>
        <dbReference type="EMBL" id="TVU10123.1"/>
    </source>
</evidence>
<keyword evidence="4" id="KW-1185">Reference proteome</keyword>
<evidence type="ECO:0000256" key="1">
    <source>
        <dbReference type="SAM" id="MobiDB-lite"/>
    </source>
</evidence>
<comment type="caution">
    <text evidence="3">The sequence shown here is derived from an EMBL/GenBank/DDBJ whole genome shotgun (WGS) entry which is preliminary data.</text>
</comment>
<gene>
    <name evidence="3" type="ORF">EJB05_43632</name>
</gene>
<feature type="compositionally biased region" description="Basic and acidic residues" evidence="1">
    <location>
        <begin position="170"/>
        <end position="195"/>
    </location>
</feature>
<feature type="compositionally biased region" description="Polar residues" evidence="1">
    <location>
        <begin position="155"/>
        <end position="169"/>
    </location>
</feature>
<evidence type="ECO:0000256" key="2">
    <source>
        <dbReference type="SAM" id="Phobius"/>
    </source>
</evidence>
<dbReference type="EMBL" id="RWGY01000039">
    <property type="protein sequence ID" value="TVU10123.1"/>
    <property type="molecule type" value="Genomic_DNA"/>
</dbReference>
<sequence length="213" mass="23931">MSKRLVSRLLGMFQSRTQVGVDKAGNRYFTRVEEVDGGSTCPHPSFPRFYLLSETFNLSSALDLLRKEDGTWMLANNQILVLLLLLVLISGATVKEKRWVEFKGADQDPTTVPVDLLVEWPKEESPITRVLKRKEEEERKAGVRPVKKIGKAESPNLQSFVKQQYTGPSSDHKKEPEEVSRPKDAEDATTDERSSEPTGTGATYKPGTWQPPT</sequence>
<dbReference type="Proteomes" id="UP000324897">
    <property type="component" value="Chromosome 3"/>
</dbReference>
<feature type="region of interest" description="Disordered" evidence="1">
    <location>
        <begin position="131"/>
        <end position="213"/>
    </location>
</feature>
<proteinExistence type="predicted"/>
<dbReference type="AlphaFoldDB" id="A0A5J9TFD0"/>
<protein>
    <submittedName>
        <fullName evidence="3">Uncharacterized protein</fullName>
    </submittedName>
</protein>
<keyword evidence="2" id="KW-0472">Membrane</keyword>
<feature type="transmembrane region" description="Helical" evidence="2">
    <location>
        <begin position="72"/>
        <end position="94"/>
    </location>
</feature>
<dbReference type="Gramene" id="TVU10123">
    <property type="protein sequence ID" value="TVU10123"/>
    <property type="gene ID" value="EJB05_43632"/>
</dbReference>
<organism evidence="3 4">
    <name type="scientific">Eragrostis curvula</name>
    <name type="common">weeping love grass</name>
    <dbReference type="NCBI Taxonomy" id="38414"/>
    <lineage>
        <taxon>Eukaryota</taxon>
        <taxon>Viridiplantae</taxon>
        <taxon>Streptophyta</taxon>
        <taxon>Embryophyta</taxon>
        <taxon>Tracheophyta</taxon>
        <taxon>Spermatophyta</taxon>
        <taxon>Magnoliopsida</taxon>
        <taxon>Liliopsida</taxon>
        <taxon>Poales</taxon>
        <taxon>Poaceae</taxon>
        <taxon>PACMAD clade</taxon>
        <taxon>Chloridoideae</taxon>
        <taxon>Eragrostideae</taxon>
        <taxon>Eragrostidinae</taxon>
        <taxon>Eragrostis</taxon>
    </lineage>
</organism>
<accession>A0A5J9TFD0</accession>
<reference evidence="3 4" key="1">
    <citation type="journal article" date="2019" name="Sci. Rep.">
        <title>A high-quality genome of Eragrostis curvula grass provides insights into Poaceae evolution and supports new strategies to enhance forage quality.</title>
        <authorList>
            <person name="Carballo J."/>
            <person name="Santos B.A.C.M."/>
            <person name="Zappacosta D."/>
            <person name="Garbus I."/>
            <person name="Selva J.P."/>
            <person name="Gallo C.A."/>
            <person name="Diaz A."/>
            <person name="Albertini E."/>
            <person name="Caccamo M."/>
            <person name="Echenique V."/>
        </authorList>
    </citation>
    <scope>NUCLEOTIDE SEQUENCE [LARGE SCALE GENOMIC DNA]</scope>
    <source>
        <strain evidence="4">cv. Victoria</strain>
        <tissue evidence="3">Leaf</tissue>
    </source>
</reference>
<name>A0A5J9TFD0_9POAL</name>
<keyword evidence="2" id="KW-1133">Transmembrane helix</keyword>
<dbReference type="OrthoDB" id="274641at2759"/>
<keyword evidence="2" id="KW-0812">Transmembrane</keyword>
<evidence type="ECO:0000313" key="4">
    <source>
        <dbReference type="Proteomes" id="UP000324897"/>
    </source>
</evidence>